<evidence type="ECO:0000313" key="1">
    <source>
        <dbReference type="EMBL" id="KIQ66726.1"/>
    </source>
</evidence>
<comment type="caution">
    <text evidence="1">The sequence shown here is derived from an EMBL/GenBank/DDBJ whole genome shotgun (WGS) entry which is preliminary data.</text>
</comment>
<keyword evidence="2" id="KW-1185">Reference proteome</keyword>
<gene>
    <name evidence="1" type="ORF">TR51_04385</name>
</gene>
<reference evidence="1 2" key="1">
    <citation type="submission" date="2015-02" db="EMBL/GenBank/DDBJ databases">
        <title>Draft genome sequence of Kitasatospora griseola MF730-N6, a bafilomycin, terpentecin and satosporin producer.</title>
        <authorList>
            <person name="Arens J.C."/>
            <person name="Haltli B."/>
            <person name="Kerr R.G."/>
        </authorList>
    </citation>
    <scope>NUCLEOTIDE SEQUENCE [LARGE SCALE GENOMIC DNA]</scope>
    <source>
        <strain evidence="1 2">MF730-N6</strain>
    </source>
</reference>
<accession>A0A0D0P587</accession>
<dbReference type="OrthoDB" id="4331892at2"/>
<dbReference type="EMBL" id="JXZB01000001">
    <property type="protein sequence ID" value="KIQ66726.1"/>
    <property type="molecule type" value="Genomic_DNA"/>
</dbReference>
<dbReference type="PATRIC" id="fig|2064.6.peg.974"/>
<dbReference type="RefSeq" id="WP_043908097.1">
    <property type="nucleotide sequence ID" value="NZ_JXZB01000001.1"/>
</dbReference>
<sequence length="91" mass="10286">MTIPGFRAEAAVRLRTGAYRPRGRPRAAPADRIAPMFTQEQLDLINACEHAYDICEQSCDPLQDDFDAWQPCNTDCLQSWRICMNPDPGSQ</sequence>
<dbReference type="AlphaFoldDB" id="A0A0D0P587"/>
<proteinExistence type="predicted"/>
<name>A0A0D0P587_KITGR</name>
<evidence type="ECO:0000313" key="2">
    <source>
        <dbReference type="Proteomes" id="UP000032066"/>
    </source>
</evidence>
<protein>
    <submittedName>
        <fullName evidence="1">Uncharacterized protein</fullName>
    </submittedName>
</protein>
<dbReference type="Proteomes" id="UP000032066">
    <property type="component" value="Unassembled WGS sequence"/>
</dbReference>
<organism evidence="1 2">
    <name type="scientific">Kitasatospora griseola</name>
    <name type="common">Streptomyces griseolosporeus</name>
    <dbReference type="NCBI Taxonomy" id="2064"/>
    <lineage>
        <taxon>Bacteria</taxon>
        <taxon>Bacillati</taxon>
        <taxon>Actinomycetota</taxon>
        <taxon>Actinomycetes</taxon>
        <taxon>Kitasatosporales</taxon>
        <taxon>Streptomycetaceae</taxon>
        <taxon>Kitasatospora</taxon>
    </lineage>
</organism>